<sequence length="1181" mass="131018">MSLSTTPLMVDYMRSSASELRTHRQSPGLHSLPERPPTPDPRQTHRWSPPRQRRELYEQSVPRQIATKHVRQRPTAIYIGSSGSSFEAPPGPPSGSAEVPLLPHAEATHIATSLRQHLPKTPSPRFPPSSPSLSSSCTTVQSSPTWTPVGVHDSAVGGFGRVCRGERVSEAWRQERELNLRRAKRLPHSDERCPWEVHAVVNVSGGGSSGSEQVPQRPSNYPDPSPGSTKYMEGAQAPLPAYPLHPRQLDYHQVLVPGVEVKPLFAHQRKRSGRAVHFQGVSSESASREDSLRTKQKEDTARYTLSKYRFPAPPGNEWYGDIGRLDSPTRAQVHYRGASFDVVNPHASLLLGPSGFETPGEIDGLLEDYFQQSSMTTPSATYYSDMSSARQNLRPTEGARDSANRHMRRELYRPDEVRPQAQSEVAPMHEERVEVTQQEEEVTSTQANIHNGDHADTREGESLNSILGLYGQMTTDTTAHRRRQGQGTDDTASTASSTSQFYEDMRTARAESPEGTPALMAYADHIARLAASRTSSNAQMASPYTRGMVRDHGTSELPTSERTYDDTNQLLNLTTQLTDPIFAPHTYAQLGAGLMRPAPKRSNTEQSMITISEEARSRRASPHYDGFEDVPLVARANPDASASSLRSTGTPLDPGRLLKFLEDIAHDPAHREPSWVTTATQGFPQLPDPPRPSEESYANTSHCGEDIRWSALSNPDAIPPVPRLPSDATIRPGDDHVSDRETADTYAILEYLLLQCKNKVLTQDLDKRLVEVSSDRTTHEQRQTDRAAVRNMKPLCVLIKEAKQNCANQGMLWLQIPNDAGLETVRRQQHEAHERAVKFIDDAYKAACAAREPVQDATDALREPVQSVFERVRKKLECSANERGEHSAIMDSVHIENDKRRLLGAATPTADTVDTADDSQLQWRDSSNTAQTLQIRRSASILNGRVGFEQDRPEHLILPVQTSAPAANTSARRNAEAVIGTELQDMSSIPRTPSRFHGAGRRFRAAISGQTAMRPLNLAGSPTSNINYAFTERDMHEASRNFHTIRSAATPQMPARSLTPRRALRYSGMALTSVGADAPTLHPPPRWFRSSYIRARQAKLSDRYYWASLTNPITCYMYSRGSLDHLMKCHCHGEDVGMAERRKRDAGQWFFVVSMLYALMFVGGVMAISFVLVKGTVAEGA</sequence>
<feature type="region of interest" description="Disordered" evidence="1">
    <location>
        <begin position="279"/>
        <end position="298"/>
    </location>
</feature>
<dbReference type="OrthoDB" id="5353066at2759"/>
<evidence type="ECO:0000256" key="2">
    <source>
        <dbReference type="SAM" id="Phobius"/>
    </source>
</evidence>
<evidence type="ECO:0000256" key="1">
    <source>
        <dbReference type="SAM" id="MobiDB-lite"/>
    </source>
</evidence>
<feature type="compositionally biased region" description="Basic and acidic residues" evidence="1">
    <location>
        <begin position="286"/>
        <end position="298"/>
    </location>
</feature>
<dbReference type="AlphaFoldDB" id="A0A1V8SSC4"/>
<gene>
    <name evidence="3" type="ORF">B0A48_12432</name>
</gene>
<feature type="region of interest" description="Disordered" evidence="1">
    <location>
        <begin position="14"/>
        <end position="100"/>
    </location>
</feature>
<keyword evidence="2" id="KW-1133">Transmembrane helix</keyword>
<dbReference type="InParanoid" id="A0A1V8SSC4"/>
<feature type="region of interest" description="Disordered" evidence="1">
    <location>
        <begin position="204"/>
        <end position="231"/>
    </location>
</feature>
<comment type="caution">
    <text evidence="3">The sequence shown here is derived from an EMBL/GenBank/DDBJ whole genome shotgun (WGS) entry which is preliminary data.</text>
</comment>
<keyword evidence="4" id="KW-1185">Reference proteome</keyword>
<feature type="transmembrane region" description="Helical" evidence="2">
    <location>
        <begin position="1149"/>
        <end position="1173"/>
    </location>
</feature>
<evidence type="ECO:0000313" key="4">
    <source>
        <dbReference type="Proteomes" id="UP000192596"/>
    </source>
</evidence>
<accession>A0A1V8SSC4</accession>
<keyword evidence="2" id="KW-0472">Membrane</keyword>
<reference evidence="4" key="1">
    <citation type="submission" date="2017-03" db="EMBL/GenBank/DDBJ databases">
        <title>Genomes of endolithic fungi from Antarctica.</title>
        <authorList>
            <person name="Coleine C."/>
            <person name="Masonjones S."/>
            <person name="Stajich J.E."/>
        </authorList>
    </citation>
    <scope>NUCLEOTIDE SEQUENCE [LARGE SCALE GENOMIC DNA]</scope>
    <source>
        <strain evidence="4">CCFEE 5527</strain>
    </source>
</reference>
<feature type="region of interest" description="Disordered" evidence="1">
    <location>
        <begin position="385"/>
        <end position="405"/>
    </location>
</feature>
<feature type="region of interest" description="Disordered" evidence="1">
    <location>
        <begin position="478"/>
        <end position="500"/>
    </location>
</feature>
<feature type="compositionally biased region" description="Polar residues" evidence="1">
    <location>
        <begin position="385"/>
        <end position="394"/>
    </location>
</feature>
<keyword evidence="2" id="KW-0812">Transmembrane</keyword>
<feature type="compositionally biased region" description="Low complexity" evidence="1">
    <location>
        <begin position="488"/>
        <end position="499"/>
    </location>
</feature>
<feature type="compositionally biased region" description="Pro residues" evidence="1">
    <location>
        <begin position="121"/>
        <end position="130"/>
    </location>
</feature>
<protein>
    <submittedName>
        <fullName evidence="3">Uncharacterized protein</fullName>
    </submittedName>
</protein>
<proteinExistence type="predicted"/>
<feature type="region of interest" description="Disordered" evidence="1">
    <location>
        <begin position="117"/>
        <end position="139"/>
    </location>
</feature>
<organism evidence="3 4">
    <name type="scientific">Cryoendolithus antarcticus</name>
    <dbReference type="NCBI Taxonomy" id="1507870"/>
    <lineage>
        <taxon>Eukaryota</taxon>
        <taxon>Fungi</taxon>
        <taxon>Dikarya</taxon>
        <taxon>Ascomycota</taxon>
        <taxon>Pezizomycotina</taxon>
        <taxon>Dothideomycetes</taxon>
        <taxon>Dothideomycetidae</taxon>
        <taxon>Cladosporiales</taxon>
        <taxon>Cladosporiaceae</taxon>
        <taxon>Cryoendolithus</taxon>
    </lineage>
</organism>
<dbReference type="EMBL" id="NAJO01000029">
    <property type="protein sequence ID" value="OQO01959.1"/>
    <property type="molecule type" value="Genomic_DNA"/>
</dbReference>
<evidence type="ECO:0000313" key="3">
    <source>
        <dbReference type="EMBL" id="OQO01959.1"/>
    </source>
</evidence>
<feature type="region of interest" description="Disordered" evidence="1">
    <location>
        <begin position="671"/>
        <end position="701"/>
    </location>
</feature>
<name>A0A1V8SSC4_9PEZI</name>
<dbReference type="Proteomes" id="UP000192596">
    <property type="component" value="Unassembled WGS sequence"/>
</dbReference>